<dbReference type="SUPFAM" id="SSF53613">
    <property type="entry name" value="Ribokinase-like"/>
    <property type="match status" value="1"/>
</dbReference>
<dbReference type="PRINTS" id="PR00990">
    <property type="entry name" value="RIBOKINASE"/>
</dbReference>
<dbReference type="Proteomes" id="UP000324701">
    <property type="component" value="Unassembled WGS sequence"/>
</dbReference>
<evidence type="ECO:0000256" key="1">
    <source>
        <dbReference type="ARBA" id="ARBA00022679"/>
    </source>
</evidence>
<keyword evidence="2" id="KW-0418">Kinase</keyword>
<sequence length="168" mass="17302">MTTRICVVGSVNMDLTLGVPALPRPGQTVLASAVNYSPGGEGGNQAVAAARAGGQVQFIGAVGDDAAGDRLRAHLLTNGVGIDGIVVVTGPSGTAIIVVDAGAENTIVVARGANGPARLVRSRHCRQVRGSAHRMPTRSRRRSSAKARGVHRVRSPDRRPPRVHPTTG</sequence>
<dbReference type="PANTHER" id="PTHR10584:SF166">
    <property type="entry name" value="RIBOKINASE"/>
    <property type="match status" value="1"/>
</dbReference>
<dbReference type="GO" id="GO:0005829">
    <property type="term" value="C:cytosol"/>
    <property type="evidence" value="ECO:0007669"/>
    <property type="project" value="TreeGrafter"/>
</dbReference>
<dbReference type="EMBL" id="VTZN01000024">
    <property type="protein sequence ID" value="KAA1251037.1"/>
    <property type="molecule type" value="Genomic_DNA"/>
</dbReference>
<dbReference type="AlphaFoldDB" id="A0A5B1BQR3"/>
<evidence type="ECO:0000256" key="3">
    <source>
        <dbReference type="SAM" id="MobiDB-lite"/>
    </source>
</evidence>
<feature type="region of interest" description="Disordered" evidence="3">
    <location>
        <begin position="125"/>
        <end position="168"/>
    </location>
</feature>
<dbReference type="InterPro" id="IPR011611">
    <property type="entry name" value="PfkB_dom"/>
</dbReference>
<evidence type="ECO:0000313" key="6">
    <source>
        <dbReference type="Proteomes" id="UP000324701"/>
    </source>
</evidence>
<proteinExistence type="predicted"/>
<name>A0A5B1BQR3_MYCSI</name>
<accession>A0A5B1BQR3</accession>
<dbReference type="Pfam" id="PF00294">
    <property type="entry name" value="PfkB"/>
    <property type="match status" value="1"/>
</dbReference>
<protein>
    <recommendedName>
        <fullName evidence="4">Carbohydrate kinase PfkB domain-containing protein</fullName>
    </recommendedName>
</protein>
<dbReference type="InterPro" id="IPR029056">
    <property type="entry name" value="Ribokinase-like"/>
</dbReference>
<reference evidence="5 6" key="1">
    <citation type="submission" date="2019-09" db="EMBL/GenBank/DDBJ databases">
        <title>Report of infection by Mycobacterium simiae a patient suffering from pulmonary tuberculosis.</title>
        <authorList>
            <person name="Mohanty P.S."/>
            <person name="Bansal A.K."/>
            <person name="Singh H."/>
            <person name="Sharma S."/>
            <person name="Patil S.A."/>
            <person name="Upadhaya P."/>
            <person name="Singh P.K."/>
            <person name="Kumar D."/>
            <person name="Kumar S."/>
            <person name="Singh R.K."/>
            <person name="Chaudhary B."/>
        </authorList>
    </citation>
    <scope>NUCLEOTIDE SEQUENCE [LARGE SCALE GENOMIC DNA]</scope>
    <source>
        <strain evidence="5 6">JAL-560-SIM</strain>
    </source>
</reference>
<gene>
    <name evidence="5" type="ORF">F0Q45_06425</name>
</gene>
<dbReference type="GO" id="GO:0006796">
    <property type="term" value="P:phosphate-containing compound metabolic process"/>
    <property type="evidence" value="ECO:0007669"/>
    <property type="project" value="UniProtKB-ARBA"/>
</dbReference>
<feature type="compositionally biased region" description="Basic residues" evidence="3">
    <location>
        <begin position="125"/>
        <end position="153"/>
    </location>
</feature>
<dbReference type="Gene3D" id="3.40.1190.20">
    <property type="match status" value="1"/>
</dbReference>
<organism evidence="5 6">
    <name type="scientific">Mycobacterium simiae</name>
    <name type="common">Mycobacterium habana</name>
    <dbReference type="NCBI Taxonomy" id="1784"/>
    <lineage>
        <taxon>Bacteria</taxon>
        <taxon>Bacillati</taxon>
        <taxon>Actinomycetota</taxon>
        <taxon>Actinomycetes</taxon>
        <taxon>Mycobacteriales</taxon>
        <taxon>Mycobacteriaceae</taxon>
        <taxon>Mycobacterium</taxon>
        <taxon>Mycobacterium simiae complex</taxon>
    </lineage>
</organism>
<evidence type="ECO:0000313" key="5">
    <source>
        <dbReference type="EMBL" id="KAA1251037.1"/>
    </source>
</evidence>
<dbReference type="GO" id="GO:0016301">
    <property type="term" value="F:kinase activity"/>
    <property type="evidence" value="ECO:0007669"/>
    <property type="project" value="UniProtKB-KW"/>
</dbReference>
<evidence type="ECO:0000256" key="2">
    <source>
        <dbReference type="ARBA" id="ARBA00022777"/>
    </source>
</evidence>
<comment type="caution">
    <text evidence="5">The sequence shown here is derived from an EMBL/GenBank/DDBJ whole genome shotgun (WGS) entry which is preliminary data.</text>
</comment>
<dbReference type="OrthoDB" id="9775849at2"/>
<dbReference type="PANTHER" id="PTHR10584">
    <property type="entry name" value="SUGAR KINASE"/>
    <property type="match status" value="1"/>
</dbReference>
<evidence type="ECO:0000259" key="4">
    <source>
        <dbReference type="Pfam" id="PF00294"/>
    </source>
</evidence>
<dbReference type="InterPro" id="IPR002139">
    <property type="entry name" value="Ribo/fructo_kinase"/>
</dbReference>
<feature type="domain" description="Carbohydrate kinase PfkB" evidence="4">
    <location>
        <begin position="3"/>
        <end position="117"/>
    </location>
</feature>
<keyword evidence="1" id="KW-0808">Transferase</keyword>
<keyword evidence="6" id="KW-1185">Reference proteome</keyword>